<keyword evidence="3" id="KW-1185">Reference proteome</keyword>
<accession>A0A8A3NZ09</accession>
<dbReference type="PANTHER" id="PTHR34776:SF1">
    <property type="entry name" value="F17F16.3 PROTEIN"/>
    <property type="match status" value="1"/>
</dbReference>
<evidence type="ECO:0000313" key="2">
    <source>
        <dbReference type="EMBL" id="QSZ28664.1"/>
    </source>
</evidence>
<protein>
    <submittedName>
        <fullName evidence="2">Uncharacterized protein</fullName>
    </submittedName>
</protein>
<dbReference type="EMBL" id="CP063405">
    <property type="protein sequence ID" value="QSZ28664.1"/>
    <property type="molecule type" value="Genomic_DNA"/>
</dbReference>
<feature type="compositionally biased region" description="Basic and acidic residues" evidence="1">
    <location>
        <begin position="77"/>
        <end position="91"/>
    </location>
</feature>
<dbReference type="Proteomes" id="UP000672032">
    <property type="component" value="Chromosome 1"/>
</dbReference>
<dbReference type="AlphaFoldDB" id="A0A8A3NZ09"/>
<reference evidence="2" key="1">
    <citation type="submission" date="2020-10" db="EMBL/GenBank/DDBJ databases">
        <title>Genome Sequence of Monilinia vaccinii-corymbosi Sheds Light on Mummy Berry Disease Infection of Blueberry and Mating Type.</title>
        <authorList>
            <person name="Yow A.G."/>
            <person name="Zhang Y."/>
            <person name="Bansal K."/>
            <person name="Eacker S.M."/>
            <person name="Sullivan S."/>
            <person name="Liachko I."/>
            <person name="Cubeta M.A."/>
            <person name="Rollins J.A."/>
            <person name="Ashrafi H."/>
        </authorList>
    </citation>
    <scope>NUCLEOTIDE SEQUENCE</scope>
    <source>
        <strain evidence="2">RL-1</strain>
    </source>
</reference>
<gene>
    <name evidence="2" type="ORF">DSL72_003163</name>
</gene>
<organism evidence="2 3">
    <name type="scientific">Monilinia vaccinii-corymbosi</name>
    <dbReference type="NCBI Taxonomy" id="61207"/>
    <lineage>
        <taxon>Eukaryota</taxon>
        <taxon>Fungi</taxon>
        <taxon>Dikarya</taxon>
        <taxon>Ascomycota</taxon>
        <taxon>Pezizomycotina</taxon>
        <taxon>Leotiomycetes</taxon>
        <taxon>Helotiales</taxon>
        <taxon>Sclerotiniaceae</taxon>
        <taxon>Monilinia</taxon>
    </lineage>
</organism>
<feature type="region of interest" description="Disordered" evidence="1">
    <location>
        <begin position="172"/>
        <end position="217"/>
    </location>
</feature>
<name>A0A8A3NZ09_9HELO</name>
<feature type="region of interest" description="Disordered" evidence="1">
    <location>
        <begin position="104"/>
        <end position="149"/>
    </location>
</feature>
<evidence type="ECO:0000313" key="3">
    <source>
        <dbReference type="Proteomes" id="UP000672032"/>
    </source>
</evidence>
<dbReference type="PANTHER" id="PTHR34776">
    <property type="entry name" value="F17F16.3 PROTEIN"/>
    <property type="match status" value="1"/>
</dbReference>
<feature type="compositionally biased region" description="Low complexity" evidence="1">
    <location>
        <begin position="204"/>
        <end position="217"/>
    </location>
</feature>
<sequence>MDGVNAGDSKETGAGSGDLSQTDVIDYAKLRPKNGAGIDPPAVSSKSRKKRKVQSDGAGHARDIKEGGDEGEESSGDEYKHKVAHAMKENKKRLDLDEVNARLEEKTRVDDTSSEGVEGNNLFPHGAAVPSGAACLAPSSSGEKEKMPSLMERRKKVHWKLSPTLVNDKSVFNWGRDVSDPTSENEMDDQVDTNHESNSNSGSDAAGDANNTTTTGDVEMKVPAANSTGLESMPSSVLEKGIIYFFSRPTVRVADQAQGVEGVARSFFVLRPLLLGAHMGKAPLQDKKDARLLHLPMGTWPQSMQDKFLCLVDKAGFGIAELKARLAGPSHLAPVAPVAEGIYAIASTDRASHLAYHITHPRISAVHAELGLGQKGSFVCLVKNPTAPDQTVYNLAKYPEKLQKRFRNLRWTSLVPEHLNYEGTQLLLIGVGKSVDDEKNGKIGLEDEMDRLEREDHERVEGLKEDDPIFADLGLDAQEYSHMQTTW</sequence>
<evidence type="ECO:0000256" key="1">
    <source>
        <dbReference type="SAM" id="MobiDB-lite"/>
    </source>
</evidence>
<proteinExistence type="predicted"/>
<feature type="region of interest" description="Disordered" evidence="1">
    <location>
        <begin position="1"/>
        <end position="91"/>
    </location>
</feature>
<dbReference type="OrthoDB" id="1028014at2759"/>
<feature type="compositionally biased region" description="Basic and acidic residues" evidence="1">
    <location>
        <begin position="59"/>
        <end position="68"/>
    </location>
</feature>